<dbReference type="EMBL" id="HACG01017065">
    <property type="protein sequence ID" value="CEK63930.1"/>
    <property type="molecule type" value="Transcribed_RNA"/>
</dbReference>
<dbReference type="AlphaFoldDB" id="A0A0B6Z8C7"/>
<evidence type="ECO:0000313" key="1">
    <source>
        <dbReference type="EMBL" id="CEK63930.1"/>
    </source>
</evidence>
<name>A0A0B6Z8C7_9EUPU</name>
<gene>
    <name evidence="1" type="primary">ORF50014</name>
</gene>
<accession>A0A0B6Z8C7</accession>
<organism evidence="1">
    <name type="scientific">Arion vulgaris</name>
    <dbReference type="NCBI Taxonomy" id="1028688"/>
    <lineage>
        <taxon>Eukaryota</taxon>
        <taxon>Metazoa</taxon>
        <taxon>Spiralia</taxon>
        <taxon>Lophotrochozoa</taxon>
        <taxon>Mollusca</taxon>
        <taxon>Gastropoda</taxon>
        <taxon>Heterobranchia</taxon>
        <taxon>Euthyneura</taxon>
        <taxon>Panpulmonata</taxon>
        <taxon>Eupulmonata</taxon>
        <taxon>Stylommatophora</taxon>
        <taxon>Helicina</taxon>
        <taxon>Arionoidea</taxon>
        <taxon>Arionidae</taxon>
        <taxon>Arion</taxon>
    </lineage>
</organism>
<feature type="non-terminal residue" evidence="1">
    <location>
        <position position="1"/>
    </location>
</feature>
<protein>
    <submittedName>
        <fullName evidence="1">Uncharacterized protein</fullName>
    </submittedName>
</protein>
<sequence>LVLIIAHETAACGCSKMSSSLLFQTETQDLRIQTRDDNEAEMEDTTNSASYSSLNEISADSALSVSGSSSIIQNST</sequence>
<feature type="non-terminal residue" evidence="1">
    <location>
        <position position="76"/>
    </location>
</feature>
<reference evidence="1" key="1">
    <citation type="submission" date="2014-12" db="EMBL/GenBank/DDBJ databases">
        <title>Insight into the proteome of Arion vulgaris.</title>
        <authorList>
            <person name="Aradska J."/>
            <person name="Bulat T."/>
            <person name="Smidak R."/>
            <person name="Sarate P."/>
            <person name="Gangsoo J."/>
            <person name="Sialana F."/>
            <person name="Bilban M."/>
            <person name="Lubec G."/>
        </authorList>
    </citation>
    <scope>NUCLEOTIDE SEQUENCE</scope>
    <source>
        <tissue evidence="1">Skin</tissue>
    </source>
</reference>
<proteinExistence type="predicted"/>